<evidence type="ECO:0000256" key="5">
    <source>
        <dbReference type="ARBA" id="ARBA00023242"/>
    </source>
</evidence>
<dbReference type="InterPro" id="IPR035979">
    <property type="entry name" value="RBD_domain_sf"/>
</dbReference>
<feature type="region of interest" description="Disordered" evidence="7">
    <location>
        <begin position="447"/>
        <end position="476"/>
    </location>
</feature>
<dbReference type="Proteomes" id="UP000515135">
    <property type="component" value="Unplaced"/>
</dbReference>
<dbReference type="InterPro" id="IPR043472">
    <property type="entry name" value="Macro_dom-like"/>
</dbReference>
<evidence type="ECO:0000256" key="2">
    <source>
        <dbReference type="ARBA" id="ARBA00022676"/>
    </source>
</evidence>
<dbReference type="InterPro" id="IPR012677">
    <property type="entry name" value="Nucleotide-bd_a/b_plait_sf"/>
</dbReference>
<reference evidence="11" key="1">
    <citation type="submission" date="2025-08" db="UniProtKB">
        <authorList>
            <consortium name="RefSeq"/>
        </authorList>
    </citation>
    <scope>IDENTIFICATION</scope>
    <source>
        <tissue evidence="11">Gonad</tissue>
    </source>
</reference>
<dbReference type="GO" id="GO:1990404">
    <property type="term" value="F:NAD+-protein mono-ADP-ribosyltransferase activity"/>
    <property type="evidence" value="ECO:0007669"/>
    <property type="project" value="TreeGrafter"/>
</dbReference>
<feature type="domain" description="Macro" evidence="9">
    <location>
        <begin position="246"/>
        <end position="423"/>
    </location>
</feature>
<evidence type="ECO:0000313" key="10">
    <source>
        <dbReference type="Proteomes" id="UP000515135"/>
    </source>
</evidence>
<dbReference type="RefSeq" id="XP_019646269.1">
    <property type="nucleotide sequence ID" value="XM_019790710.1"/>
</dbReference>
<keyword evidence="4" id="KW-0520">NAD</keyword>
<dbReference type="GO" id="GO:0003714">
    <property type="term" value="F:transcription corepressor activity"/>
    <property type="evidence" value="ECO:0007669"/>
    <property type="project" value="TreeGrafter"/>
</dbReference>
<dbReference type="AlphaFoldDB" id="A0A6P5AJ20"/>
<keyword evidence="5" id="KW-0539">Nucleus</keyword>
<feature type="domain" description="RRM" evidence="8">
    <location>
        <begin position="4"/>
        <end position="87"/>
    </location>
</feature>
<evidence type="ECO:0000256" key="4">
    <source>
        <dbReference type="ARBA" id="ARBA00023027"/>
    </source>
</evidence>
<sequence length="597" mass="66048">MSAREVFVRGLPELPSLQDFIVQYFQNESCGGPVSHVSLLGPGQAVVTFVNESVAQNVLAHPQHLFHGSRLQVGPWSRHLSDDEIEEDEGGLVQTDDVSENLVPGGQADADQYGDLKQAVATNSVVIRVASTRSRHGDDRLPRSSGLVGAVSRPKAAKPATQQRESSLPPTETTVMRVDIVEGCAKLLLQYHGDVMREVEQSFSVRVKPDSAGFSVSGTSEGVSEAKVFLENVAASVKTDVLQSFKPGQTELHIRDVIVQVQMGDITMEQVGAIVNPSQNNLDMDKGVSRAISMAAGPGVQRECRQYIRDNWSPKAGDVVATGAGDLPCGKVIHLVQPSAKYLRSDIKNCLLVAHQMNLRSITFPAVGTGGFHIKPERSARCMMDGIAEFVEDWSPTTLSIIRIVIFQERMLQTFHTAVHGKASEDRGKVTPSKHANRLNRLKNIAADKMKRMRRRPKEETLSSTSLRLPRPDSPGKFEDALQPDEVLLHIFCLDETKLQNARETVEGFLQQYTTVVVINDDRETGISQLVKEEIKWLRFLGREENVSISVEQENCIRIEGSRNVTAIAAKVRLILKTIVEKRGRFARMMSSENYQW</sequence>
<dbReference type="GO" id="GO:0005737">
    <property type="term" value="C:cytoplasm"/>
    <property type="evidence" value="ECO:0007669"/>
    <property type="project" value="TreeGrafter"/>
</dbReference>
<keyword evidence="10" id="KW-1185">Reference proteome</keyword>
<dbReference type="OrthoDB" id="6077599at2759"/>
<dbReference type="GO" id="GO:0003950">
    <property type="term" value="F:NAD+ poly-ADP-ribosyltransferase activity"/>
    <property type="evidence" value="ECO:0007669"/>
    <property type="project" value="TreeGrafter"/>
</dbReference>
<dbReference type="GO" id="GO:0005634">
    <property type="term" value="C:nucleus"/>
    <property type="evidence" value="ECO:0007669"/>
    <property type="project" value="UniProtKB-SubCell"/>
</dbReference>
<dbReference type="SUPFAM" id="SSF54928">
    <property type="entry name" value="RNA-binding domain, RBD"/>
    <property type="match status" value="1"/>
</dbReference>
<keyword evidence="2" id="KW-0328">Glycosyltransferase</keyword>
<keyword evidence="6" id="KW-0694">RNA-binding</keyword>
<dbReference type="InterPro" id="IPR000504">
    <property type="entry name" value="RRM_dom"/>
</dbReference>
<dbReference type="Gene3D" id="3.40.220.10">
    <property type="entry name" value="Leucine Aminopeptidase, subunit E, domain 1"/>
    <property type="match status" value="1"/>
</dbReference>
<dbReference type="PROSITE" id="PS50102">
    <property type="entry name" value="RRM"/>
    <property type="match status" value="1"/>
</dbReference>
<dbReference type="InterPro" id="IPR002589">
    <property type="entry name" value="Macro_dom"/>
</dbReference>
<gene>
    <name evidence="11" type="primary">LOC109486811</name>
</gene>
<evidence type="ECO:0000313" key="11">
    <source>
        <dbReference type="RefSeq" id="XP_019646269.1"/>
    </source>
</evidence>
<evidence type="ECO:0000256" key="6">
    <source>
        <dbReference type="PROSITE-ProRule" id="PRU00176"/>
    </source>
</evidence>
<evidence type="ECO:0000256" key="7">
    <source>
        <dbReference type="SAM" id="MobiDB-lite"/>
    </source>
</evidence>
<dbReference type="SMART" id="SM00506">
    <property type="entry name" value="A1pp"/>
    <property type="match status" value="1"/>
</dbReference>
<dbReference type="GO" id="GO:0010629">
    <property type="term" value="P:negative regulation of gene expression"/>
    <property type="evidence" value="ECO:0007669"/>
    <property type="project" value="TreeGrafter"/>
</dbReference>
<dbReference type="GO" id="GO:0003723">
    <property type="term" value="F:RNA binding"/>
    <property type="evidence" value="ECO:0007669"/>
    <property type="project" value="UniProtKB-UniRule"/>
</dbReference>
<dbReference type="PANTHER" id="PTHR14453:SF107">
    <property type="entry name" value="POLY [ADP-RIBOSE] POLYMERASE"/>
    <property type="match status" value="1"/>
</dbReference>
<proteinExistence type="predicted"/>
<dbReference type="PROSITE" id="PS51154">
    <property type="entry name" value="MACRO"/>
    <property type="match status" value="1"/>
</dbReference>
<organism evidence="10 11">
    <name type="scientific">Branchiostoma belcheri</name>
    <name type="common">Amphioxus</name>
    <dbReference type="NCBI Taxonomy" id="7741"/>
    <lineage>
        <taxon>Eukaryota</taxon>
        <taxon>Metazoa</taxon>
        <taxon>Chordata</taxon>
        <taxon>Cephalochordata</taxon>
        <taxon>Leptocardii</taxon>
        <taxon>Amphioxiformes</taxon>
        <taxon>Branchiostomatidae</taxon>
        <taxon>Branchiostoma</taxon>
    </lineage>
</organism>
<keyword evidence="3" id="KW-0808">Transferase</keyword>
<dbReference type="PANTHER" id="PTHR14453">
    <property type="entry name" value="PARP/ZINC FINGER CCCH TYPE DOMAIN CONTAINING PROTEIN"/>
    <property type="match status" value="1"/>
</dbReference>
<dbReference type="GeneID" id="109486811"/>
<dbReference type="InterPro" id="IPR052056">
    <property type="entry name" value="Mono-ARTD/PARP"/>
</dbReference>
<evidence type="ECO:0000256" key="3">
    <source>
        <dbReference type="ARBA" id="ARBA00022679"/>
    </source>
</evidence>
<feature type="compositionally biased region" description="Polar residues" evidence="7">
    <location>
        <begin position="160"/>
        <end position="170"/>
    </location>
</feature>
<dbReference type="Gene3D" id="3.30.70.330">
    <property type="match status" value="1"/>
</dbReference>
<evidence type="ECO:0000259" key="8">
    <source>
        <dbReference type="PROSITE" id="PS50102"/>
    </source>
</evidence>
<evidence type="ECO:0000256" key="1">
    <source>
        <dbReference type="ARBA" id="ARBA00004123"/>
    </source>
</evidence>
<accession>A0A6P5AJ20</accession>
<dbReference type="Pfam" id="PF01661">
    <property type="entry name" value="Macro"/>
    <property type="match status" value="1"/>
</dbReference>
<dbReference type="SUPFAM" id="SSF52949">
    <property type="entry name" value="Macro domain-like"/>
    <property type="match status" value="1"/>
</dbReference>
<protein>
    <submittedName>
        <fullName evidence="11">Poly [ADP-ribose] polymerase 14-like</fullName>
    </submittedName>
</protein>
<dbReference type="Pfam" id="PF23085">
    <property type="entry name" value="RRM_PARP14_3"/>
    <property type="match status" value="1"/>
</dbReference>
<evidence type="ECO:0000259" key="9">
    <source>
        <dbReference type="PROSITE" id="PS51154"/>
    </source>
</evidence>
<comment type="subcellular location">
    <subcellularLocation>
        <location evidence="1">Nucleus</location>
    </subcellularLocation>
</comment>
<dbReference type="SMART" id="SM00360">
    <property type="entry name" value="RRM"/>
    <property type="match status" value="1"/>
</dbReference>
<dbReference type="GO" id="GO:0070212">
    <property type="term" value="P:protein poly-ADP-ribosylation"/>
    <property type="evidence" value="ECO:0007669"/>
    <property type="project" value="TreeGrafter"/>
</dbReference>
<name>A0A6P5AJ20_BRABE</name>
<feature type="region of interest" description="Disordered" evidence="7">
    <location>
        <begin position="133"/>
        <end position="170"/>
    </location>
</feature>
<dbReference type="KEGG" id="bbel:109486811"/>